<gene>
    <name evidence="14" type="ORF">BN980_GECA24s00131g</name>
</gene>
<evidence type="ECO:0000256" key="8">
    <source>
        <dbReference type="ARBA" id="ARBA00023159"/>
    </source>
</evidence>
<dbReference type="AlphaFoldDB" id="A0A0J9XJK6"/>
<dbReference type="CDD" id="cd20554">
    <property type="entry name" value="CYCLIN_TFIIIB90_rpt2"/>
    <property type="match status" value="1"/>
</dbReference>
<dbReference type="GO" id="GO:0003743">
    <property type="term" value="F:translation initiation factor activity"/>
    <property type="evidence" value="ECO:0007669"/>
    <property type="project" value="UniProtKB-KW"/>
</dbReference>
<keyword evidence="14" id="KW-0648">Protein biosynthesis</keyword>
<feature type="region of interest" description="Disordered" evidence="12">
    <location>
        <begin position="599"/>
        <end position="627"/>
    </location>
</feature>
<feature type="compositionally biased region" description="Low complexity" evidence="12">
    <location>
        <begin position="482"/>
        <end position="493"/>
    </location>
</feature>
<dbReference type="Pfam" id="PF00382">
    <property type="entry name" value="TFIIB"/>
    <property type="match status" value="2"/>
</dbReference>
<dbReference type="GO" id="GO:0008270">
    <property type="term" value="F:zinc ion binding"/>
    <property type="evidence" value="ECO:0007669"/>
    <property type="project" value="UniProtKB-KW"/>
</dbReference>
<evidence type="ECO:0000313" key="15">
    <source>
        <dbReference type="Proteomes" id="UP000242525"/>
    </source>
</evidence>
<comment type="similarity">
    <text evidence="2">Belongs to the TFIIB family.</text>
</comment>
<dbReference type="InterPro" id="IPR013150">
    <property type="entry name" value="TFIIB_cyclin"/>
</dbReference>
<dbReference type="InterPro" id="IPR023486">
    <property type="entry name" value="TFIIB_CS"/>
</dbReference>
<evidence type="ECO:0000256" key="6">
    <source>
        <dbReference type="ARBA" id="ARBA00022833"/>
    </source>
</evidence>
<comment type="subcellular location">
    <subcellularLocation>
        <location evidence="1">Nucleus</location>
    </subcellularLocation>
</comment>
<dbReference type="GO" id="GO:0097550">
    <property type="term" value="C:transcription preinitiation complex"/>
    <property type="evidence" value="ECO:0007669"/>
    <property type="project" value="TreeGrafter"/>
</dbReference>
<dbReference type="PANTHER" id="PTHR11618:SF4">
    <property type="entry name" value="TRANSCRIPTION FACTOR IIIB 90 KDA SUBUNIT"/>
    <property type="match status" value="1"/>
</dbReference>
<evidence type="ECO:0000259" key="13">
    <source>
        <dbReference type="SMART" id="SM00385"/>
    </source>
</evidence>
<evidence type="ECO:0000256" key="12">
    <source>
        <dbReference type="SAM" id="MobiDB-lite"/>
    </source>
</evidence>
<dbReference type="Gene3D" id="1.20.5.650">
    <property type="entry name" value="Single helix bin"/>
    <property type="match status" value="1"/>
</dbReference>
<dbReference type="STRING" id="1173061.A0A0J9XJK6"/>
<keyword evidence="10" id="KW-0539">Nucleus</keyword>
<feature type="compositionally biased region" description="Polar residues" evidence="12">
    <location>
        <begin position="465"/>
        <end position="481"/>
    </location>
</feature>
<dbReference type="InterPro" id="IPR000812">
    <property type="entry name" value="TFIIB"/>
</dbReference>
<dbReference type="PRINTS" id="PR00685">
    <property type="entry name" value="TIFACTORIIB"/>
</dbReference>
<keyword evidence="5" id="KW-0863">Zinc-finger</keyword>
<dbReference type="Gene3D" id="1.10.472.10">
    <property type="entry name" value="Cyclin-like"/>
    <property type="match status" value="2"/>
</dbReference>
<dbReference type="GO" id="GO:0005634">
    <property type="term" value="C:nucleus"/>
    <property type="evidence" value="ECO:0007669"/>
    <property type="project" value="UniProtKB-SubCell"/>
</dbReference>
<comment type="caution">
    <text evidence="14">The sequence shown here is derived from an EMBL/GenBank/DDBJ whole genome shotgun (WGS) entry which is preliminary data.</text>
</comment>
<evidence type="ECO:0000256" key="2">
    <source>
        <dbReference type="ARBA" id="ARBA00010857"/>
    </source>
</evidence>
<evidence type="ECO:0000256" key="11">
    <source>
        <dbReference type="ARBA" id="ARBA00031009"/>
    </source>
</evidence>
<feature type="domain" description="Cyclin-like" evidence="13">
    <location>
        <begin position="178"/>
        <end position="264"/>
    </location>
</feature>
<evidence type="ECO:0000256" key="1">
    <source>
        <dbReference type="ARBA" id="ARBA00004123"/>
    </source>
</evidence>
<keyword evidence="7" id="KW-0805">Transcription regulation</keyword>
<organism evidence="14 15">
    <name type="scientific">Geotrichum candidum</name>
    <name type="common">Oospora lactis</name>
    <name type="synonym">Dipodascus geotrichum</name>
    <dbReference type="NCBI Taxonomy" id="1173061"/>
    <lineage>
        <taxon>Eukaryota</taxon>
        <taxon>Fungi</taxon>
        <taxon>Dikarya</taxon>
        <taxon>Ascomycota</taxon>
        <taxon>Saccharomycotina</taxon>
        <taxon>Dipodascomycetes</taxon>
        <taxon>Dipodascales</taxon>
        <taxon>Dipodascaceae</taxon>
        <taxon>Geotrichum</taxon>
    </lineage>
</organism>
<dbReference type="Pfam" id="PF07741">
    <property type="entry name" value="BRF1"/>
    <property type="match status" value="1"/>
</dbReference>
<dbReference type="InterPro" id="IPR013763">
    <property type="entry name" value="Cyclin-like_dom"/>
</dbReference>
<dbReference type="SUPFAM" id="SSF47954">
    <property type="entry name" value="Cyclin-like"/>
    <property type="match status" value="2"/>
</dbReference>
<sequence>MAGSCTYCGGALDMHSTTEVICTICGKVNEGTQMVNELSFGESSSGAAMVHGSFLNADQTSTSRGLYGHSGNSRSLTIDKARNQMMGVAHNLKIPESTVQQAVAHYKRALHKGFVKGRKSRFVTSACLYLACRLHKTSHMLLNFSSLLYVNIYVLGSTYLQLVRCLQIENIPPIDPTLFVQRFVSKIDFPTESDGRKVMKDAIRLVQRMNKDWITEGRRPAGVAAASVLLACRMNNFRRSKLQIMQLAMISEGTIDDRLKEFRNTDAATLTIRDFRATNVDSAADPPSFTRNKECQRQEEAASLQRAAADPLDNPEIRDLYNYVMEATEKEAEKEKQQEEEDRAESEAQEKAEKDIFKAFESTDEAASTITDKATASEAPEQEVPNENIEASKDTNEATENSKDIANEAAETLKDIANEATEKSKDAANEATEDSKVSANEADENSNNSTNGTDPNTTDKADSVEPTTTDASSTPETSNKDSSLSSADAAAAAMPPPASRSSVIAVLNDTLEERQARIQAILRRHNHPIVKVSDAKQHWNPNASGISDDPVDLTDVDDEEIESIVLPSNQAREKEQIWLTLYKDYELEQAHKRNKREADIQAGIYKEPRKKRKPTAGRSVGAGGARAGAGVGGAAGLGGVEKFEDTGVVNQSGNAAAAGMVKKKMFSRKINYNAISNLF</sequence>
<accession>A0A0J9XJK6</accession>
<keyword evidence="15" id="KW-1185">Reference proteome</keyword>
<evidence type="ECO:0000256" key="5">
    <source>
        <dbReference type="ARBA" id="ARBA00022771"/>
    </source>
</evidence>
<feature type="domain" description="Cyclin-like" evidence="13">
    <location>
        <begin position="83"/>
        <end position="164"/>
    </location>
</feature>
<keyword evidence="14" id="KW-0396">Initiation factor</keyword>
<dbReference type="InterPro" id="IPR036915">
    <property type="entry name" value="Cyclin-like_sf"/>
</dbReference>
<dbReference type="FunFam" id="1.10.472.10:FF:000007">
    <property type="entry name" value="Transcription factor IIIB 90 kDa subunit"/>
    <property type="match status" value="1"/>
</dbReference>
<dbReference type="OrthoDB" id="511529at2759"/>
<dbReference type="SMART" id="SM00385">
    <property type="entry name" value="CYCLIN"/>
    <property type="match status" value="2"/>
</dbReference>
<dbReference type="InterPro" id="IPR011665">
    <property type="entry name" value="BRF1_TBP-bd_dom"/>
</dbReference>
<evidence type="ECO:0000256" key="3">
    <source>
        <dbReference type="ARBA" id="ARBA00022723"/>
    </source>
</evidence>
<dbReference type="GO" id="GO:0001006">
    <property type="term" value="F:RNA polymerase III type 3 promoter sequence-specific DNA binding"/>
    <property type="evidence" value="ECO:0007669"/>
    <property type="project" value="TreeGrafter"/>
</dbReference>
<keyword evidence="8" id="KW-0010">Activator</keyword>
<dbReference type="FunFam" id="1.10.472.10:FF:000002">
    <property type="entry name" value="Transcription factor IIIB 90 kDa subunit"/>
    <property type="match status" value="1"/>
</dbReference>
<keyword evidence="9" id="KW-0804">Transcription</keyword>
<dbReference type="GO" id="GO:0006384">
    <property type="term" value="P:transcription initiation at RNA polymerase III promoter"/>
    <property type="evidence" value="ECO:0007669"/>
    <property type="project" value="UniProtKB-ARBA"/>
</dbReference>
<evidence type="ECO:0000256" key="10">
    <source>
        <dbReference type="ARBA" id="ARBA00023242"/>
    </source>
</evidence>
<keyword evidence="3" id="KW-0479">Metal-binding</keyword>
<evidence type="ECO:0000256" key="9">
    <source>
        <dbReference type="ARBA" id="ARBA00023163"/>
    </source>
</evidence>
<feature type="compositionally biased region" description="Polar residues" evidence="12">
    <location>
        <begin position="365"/>
        <end position="374"/>
    </location>
</feature>
<name>A0A0J9XJK6_GEOCN</name>
<keyword evidence="4" id="KW-0677">Repeat</keyword>
<dbReference type="EMBL" id="CCBN010000024">
    <property type="protein sequence ID" value="CDO57650.1"/>
    <property type="molecule type" value="Genomic_DNA"/>
</dbReference>
<dbReference type="PROSITE" id="PS00782">
    <property type="entry name" value="TFIIB"/>
    <property type="match status" value="1"/>
</dbReference>
<evidence type="ECO:0000313" key="14">
    <source>
        <dbReference type="EMBL" id="CDO57650.1"/>
    </source>
</evidence>
<dbReference type="PANTHER" id="PTHR11618">
    <property type="entry name" value="TRANSCRIPTION INITIATION FACTOR IIB-RELATED"/>
    <property type="match status" value="1"/>
</dbReference>
<protein>
    <recommendedName>
        <fullName evidence="11">B-related factor 1</fullName>
    </recommendedName>
</protein>
<dbReference type="GO" id="GO:0000126">
    <property type="term" value="C:transcription factor TFIIIB complex"/>
    <property type="evidence" value="ECO:0007669"/>
    <property type="project" value="UniProtKB-ARBA"/>
</dbReference>
<dbReference type="Proteomes" id="UP000242525">
    <property type="component" value="Unassembled WGS sequence"/>
</dbReference>
<feature type="compositionally biased region" description="Basic and acidic residues" evidence="12">
    <location>
        <begin position="345"/>
        <end position="358"/>
    </location>
</feature>
<evidence type="ECO:0000256" key="7">
    <source>
        <dbReference type="ARBA" id="ARBA00023015"/>
    </source>
</evidence>
<feature type="compositionally biased region" description="Basic and acidic residues" evidence="12">
    <location>
        <begin position="390"/>
        <end position="436"/>
    </location>
</feature>
<keyword evidence="6" id="KW-0862">Zinc</keyword>
<proteinExistence type="inferred from homology"/>
<feature type="region of interest" description="Disordered" evidence="12">
    <location>
        <begin position="329"/>
        <end position="500"/>
    </location>
</feature>
<dbReference type="GO" id="GO:0070897">
    <property type="term" value="P:transcription preinitiation complex assembly"/>
    <property type="evidence" value="ECO:0007669"/>
    <property type="project" value="InterPro"/>
</dbReference>
<evidence type="ECO:0000256" key="4">
    <source>
        <dbReference type="ARBA" id="ARBA00022737"/>
    </source>
</evidence>
<dbReference type="GO" id="GO:0017025">
    <property type="term" value="F:TBP-class protein binding"/>
    <property type="evidence" value="ECO:0007669"/>
    <property type="project" value="InterPro"/>
</dbReference>
<reference evidence="14" key="1">
    <citation type="submission" date="2014-03" db="EMBL/GenBank/DDBJ databases">
        <authorList>
            <person name="Casaregola S."/>
        </authorList>
    </citation>
    <scope>NUCLEOTIDE SEQUENCE [LARGE SCALE GENOMIC DNA]</scope>
    <source>
        <strain evidence="14">CLIB 918</strain>
    </source>
</reference>
<dbReference type="GO" id="GO:0000995">
    <property type="term" value="F:RNA polymerase III general transcription initiation factor activity"/>
    <property type="evidence" value="ECO:0007669"/>
    <property type="project" value="TreeGrafter"/>
</dbReference>